<evidence type="ECO:0000256" key="7">
    <source>
        <dbReference type="RuleBase" id="RU000562"/>
    </source>
</evidence>
<evidence type="ECO:0000256" key="1">
    <source>
        <dbReference type="ARBA" id="ARBA00008563"/>
    </source>
</evidence>
<dbReference type="InterPro" id="IPR036164">
    <property type="entry name" value="bL21-like_sf"/>
</dbReference>
<dbReference type="GO" id="GO:1990904">
    <property type="term" value="C:ribonucleoprotein complex"/>
    <property type="evidence" value="ECO:0007669"/>
    <property type="project" value="UniProtKB-KW"/>
</dbReference>
<evidence type="ECO:0000256" key="6">
    <source>
        <dbReference type="HAMAP-Rule" id="MF_01363"/>
    </source>
</evidence>
<evidence type="ECO:0000313" key="9">
    <source>
        <dbReference type="EMBL" id="SFD15948.1"/>
    </source>
</evidence>
<dbReference type="HAMAP" id="MF_01363">
    <property type="entry name" value="Ribosomal_bL21"/>
    <property type="match status" value="1"/>
</dbReference>
<keyword evidence="3 6" id="KW-0694">RNA-binding</keyword>
<dbReference type="InterPro" id="IPR018258">
    <property type="entry name" value="Ribosomal_bL21_CS"/>
</dbReference>
<protein>
    <recommendedName>
        <fullName evidence="6">Large ribosomal subunit protein bL21</fullName>
    </recommendedName>
</protein>
<dbReference type="PANTHER" id="PTHR21349">
    <property type="entry name" value="50S RIBOSOMAL PROTEIN L21"/>
    <property type="match status" value="1"/>
</dbReference>
<dbReference type="AlphaFoldDB" id="A0A1I1Q7W1"/>
<keyword evidence="4 6" id="KW-0689">Ribosomal protein</keyword>
<evidence type="ECO:0000256" key="8">
    <source>
        <dbReference type="SAM" id="MobiDB-lite"/>
    </source>
</evidence>
<accession>A0A1I1Q7W1</accession>
<dbReference type="GO" id="GO:0005840">
    <property type="term" value="C:ribosome"/>
    <property type="evidence" value="ECO:0007669"/>
    <property type="project" value="UniProtKB-KW"/>
</dbReference>
<feature type="region of interest" description="Disordered" evidence="8">
    <location>
        <begin position="80"/>
        <end position="104"/>
    </location>
</feature>
<dbReference type="Pfam" id="PF00829">
    <property type="entry name" value="Ribosomal_L21p"/>
    <property type="match status" value="1"/>
</dbReference>
<keyword evidence="10" id="KW-1185">Reference proteome</keyword>
<evidence type="ECO:0000256" key="3">
    <source>
        <dbReference type="ARBA" id="ARBA00022884"/>
    </source>
</evidence>
<keyword evidence="2 6" id="KW-0699">rRNA-binding</keyword>
<evidence type="ECO:0000256" key="5">
    <source>
        <dbReference type="ARBA" id="ARBA00023274"/>
    </source>
</evidence>
<dbReference type="PROSITE" id="PS01169">
    <property type="entry name" value="RIBOSOMAL_L21"/>
    <property type="match status" value="1"/>
</dbReference>
<dbReference type="GO" id="GO:0003735">
    <property type="term" value="F:structural constituent of ribosome"/>
    <property type="evidence" value="ECO:0007669"/>
    <property type="project" value="InterPro"/>
</dbReference>
<name>A0A1I1Q7W1_9GAMM</name>
<dbReference type="SUPFAM" id="SSF141091">
    <property type="entry name" value="L21p-like"/>
    <property type="match status" value="1"/>
</dbReference>
<dbReference type="PANTHER" id="PTHR21349:SF0">
    <property type="entry name" value="LARGE RIBOSOMAL SUBUNIT PROTEIN BL21M"/>
    <property type="match status" value="1"/>
</dbReference>
<sequence length="104" mass="11484">MYAVIKTGGKQYKVSEGERLRVEQLPGEEGSTVEFDEVLMVADGDDVKVGAPRLDGGKVTARVEGHGRGDKVKVVKFRRRKHSRTQMGHRQNYTEVTITGIQAG</sequence>
<evidence type="ECO:0000256" key="4">
    <source>
        <dbReference type="ARBA" id="ARBA00022980"/>
    </source>
</evidence>
<dbReference type="InterPro" id="IPR028909">
    <property type="entry name" value="bL21-like"/>
</dbReference>
<dbReference type="STRING" id="1123397.SAMN05660831_00935"/>
<keyword evidence="5 6" id="KW-0687">Ribonucleoprotein</keyword>
<dbReference type="OrthoDB" id="9813334at2"/>
<dbReference type="GO" id="GO:0019843">
    <property type="term" value="F:rRNA binding"/>
    <property type="evidence" value="ECO:0007669"/>
    <property type="project" value="UniProtKB-UniRule"/>
</dbReference>
<comment type="similarity">
    <text evidence="1 6 7">Belongs to the bacterial ribosomal protein bL21 family.</text>
</comment>
<dbReference type="NCBIfam" id="TIGR00061">
    <property type="entry name" value="L21"/>
    <property type="match status" value="1"/>
</dbReference>
<dbReference type="RefSeq" id="WP_093427594.1">
    <property type="nucleotide sequence ID" value="NZ_FOMJ01000002.1"/>
</dbReference>
<dbReference type="GO" id="GO:0005737">
    <property type="term" value="C:cytoplasm"/>
    <property type="evidence" value="ECO:0007669"/>
    <property type="project" value="UniProtKB-ARBA"/>
</dbReference>
<gene>
    <name evidence="6" type="primary">rplU</name>
    <name evidence="9" type="ORF">SAMN05660831_00935</name>
</gene>
<feature type="compositionally biased region" description="Polar residues" evidence="8">
    <location>
        <begin position="85"/>
        <end position="104"/>
    </location>
</feature>
<dbReference type="GO" id="GO:0006412">
    <property type="term" value="P:translation"/>
    <property type="evidence" value="ECO:0007669"/>
    <property type="project" value="UniProtKB-UniRule"/>
</dbReference>
<dbReference type="EMBL" id="FOMJ01000002">
    <property type="protein sequence ID" value="SFD15948.1"/>
    <property type="molecule type" value="Genomic_DNA"/>
</dbReference>
<comment type="subunit">
    <text evidence="6">Part of the 50S ribosomal subunit. Contacts protein L20.</text>
</comment>
<reference evidence="9 10" key="1">
    <citation type="submission" date="2016-10" db="EMBL/GenBank/DDBJ databases">
        <authorList>
            <person name="de Groot N.N."/>
        </authorList>
    </citation>
    <scope>NUCLEOTIDE SEQUENCE [LARGE SCALE GENOMIC DNA]</scope>
    <source>
        <strain evidence="9 10">HL3</strain>
    </source>
</reference>
<evidence type="ECO:0000313" key="10">
    <source>
        <dbReference type="Proteomes" id="UP000198611"/>
    </source>
</evidence>
<proteinExistence type="inferred from homology"/>
<organism evidence="9 10">
    <name type="scientific">Thiohalospira halophila DSM 15071</name>
    <dbReference type="NCBI Taxonomy" id="1123397"/>
    <lineage>
        <taxon>Bacteria</taxon>
        <taxon>Pseudomonadati</taxon>
        <taxon>Pseudomonadota</taxon>
        <taxon>Gammaproteobacteria</taxon>
        <taxon>Thiohalospirales</taxon>
        <taxon>Thiohalospiraceae</taxon>
        <taxon>Thiohalospira</taxon>
    </lineage>
</organism>
<evidence type="ECO:0000256" key="2">
    <source>
        <dbReference type="ARBA" id="ARBA00022730"/>
    </source>
</evidence>
<dbReference type="InterPro" id="IPR001787">
    <property type="entry name" value="Ribosomal_bL21"/>
</dbReference>
<dbReference type="Proteomes" id="UP000198611">
    <property type="component" value="Unassembled WGS sequence"/>
</dbReference>
<comment type="function">
    <text evidence="6 7">This protein binds to 23S rRNA in the presence of protein L20.</text>
</comment>